<evidence type="ECO:0000313" key="1">
    <source>
        <dbReference type="EMBL" id="KAF2190496.1"/>
    </source>
</evidence>
<gene>
    <name evidence="1" type="ORF">K469DRAFT_746980</name>
</gene>
<sequence length="294" mass="33044">MSDIDGIKERSSFSLQLTSELKDRGIEEDICLGAICDVKAKLLNSPDVFGVCLGPCGEQSNHHYYEMYLVHWETFLIVQSDKQAELAVLNSQFTQCSHATQETANIRRVAFIDCAEWKERVKTRKETEKPGILTVHIVLYSHRRDSSFLGTNFSKETLSFQHPIRFRSGTTYENPHYLAFPNAASIPERTQREGTLNKYTTSQSQDSISAVLESLREHRVVNKSKLDQRICTPLYDLQRGGVDYVLLGESGINSSDSSLWQHIPNESGRSLSLDGDVGSVPNSTLLALLATRWG</sequence>
<keyword evidence="2" id="KW-1185">Reference proteome</keyword>
<accession>A0A6A6EKS6</accession>
<dbReference type="EMBL" id="ML994618">
    <property type="protein sequence ID" value="KAF2190496.1"/>
    <property type="molecule type" value="Genomic_DNA"/>
</dbReference>
<name>A0A6A6EKS6_9PEZI</name>
<reference evidence="1" key="1">
    <citation type="journal article" date="2020" name="Stud. Mycol.">
        <title>101 Dothideomycetes genomes: a test case for predicting lifestyles and emergence of pathogens.</title>
        <authorList>
            <person name="Haridas S."/>
            <person name="Albert R."/>
            <person name="Binder M."/>
            <person name="Bloem J."/>
            <person name="Labutti K."/>
            <person name="Salamov A."/>
            <person name="Andreopoulos B."/>
            <person name="Baker S."/>
            <person name="Barry K."/>
            <person name="Bills G."/>
            <person name="Bluhm B."/>
            <person name="Cannon C."/>
            <person name="Castanera R."/>
            <person name="Culley D."/>
            <person name="Daum C."/>
            <person name="Ezra D."/>
            <person name="Gonzalez J."/>
            <person name="Henrissat B."/>
            <person name="Kuo A."/>
            <person name="Liang C."/>
            <person name="Lipzen A."/>
            <person name="Lutzoni F."/>
            <person name="Magnuson J."/>
            <person name="Mondo S."/>
            <person name="Nolan M."/>
            <person name="Ohm R."/>
            <person name="Pangilinan J."/>
            <person name="Park H.-J."/>
            <person name="Ramirez L."/>
            <person name="Alfaro M."/>
            <person name="Sun H."/>
            <person name="Tritt A."/>
            <person name="Yoshinaga Y."/>
            <person name="Zwiers L.-H."/>
            <person name="Turgeon B."/>
            <person name="Goodwin S."/>
            <person name="Spatafora J."/>
            <person name="Crous P."/>
            <person name="Grigoriev I."/>
        </authorList>
    </citation>
    <scope>NUCLEOTIDE SEQUENCE</scope>
    <source>
        <strain evidence="1">CBS 207.26</strain>
    </source>
</reference>
<organism evidence="1 2">
    <name type="scientific">Zopfia rhizophila CBS 207.26</name>
    <dbReference type="NCBI Taxonomy" id="1314779"/>
    <lineage>
        <taxon>Eukaryota</taxon>
        <taxon>Fungi</taxon>
        <taxon>Dikarya</taxon>
        <taxon>Ascomycota</taxon>
        <taxon>Pezizomycotina</taxon>
        <taxon>Dothideomycetes</taxon>
        <taxon>Dothideomycetes incertae sedis</taxon>
        <taxon>Zopfiaceae</taxon>
        <taxon>Zopfia</taxon>
    </lineage>
</organism>
<protein>
    <submittedName>
        <fullName evidence="1">Uncharacterized protein</fullName>
    </submittedName>
</protein>
<dbReference type="OrthoDB" id="10644437at2759"/>
<proteinExistence type="predicted"/>
<dbReference type="AlphaFoldDB" id="A0A6A6EKS6"/>
<evidence type="ECO:0000313" key="2">
    <source>
        <dbReference type="Proteomes" id="UP000800200"/>
    </source>
</evidence>
<dbReference type="Proteomes" id="UP000800200">
    <property type="component" value="Unassembled WGS sequence"/>
</dbReference>